<feature type="domain" description="AAA" evidence="1">
    <location>
        <begin position="10"/>
        <end position="184"/>
    </location>
</feature>
<dbReference type="PANTHER" id="PTHR13696">
    <property type="entry name" value="P-LOOP CONTAINING NUCLEOSIDE TRIPHOSPHATE HYDROLASE"/>
    <property type="match status" value="1"/>
</dbReference>
<dbReference type="InterPro" id="IPR025669">
    <property type="entry name" value="AAA_dom"/>
</dbReference>
<gene>
    <name evidence="2" type="ORF">HNR28_003583</name>
</gene>
<dbReference type="RefSeq" id="WP_151023874.1">
    <property type="nucleotide sequence ID" value="NZ_JACHIB010000030.1"/>
</dbReference>
<evidence type="ECO:0000313" key="2">
    <source>
        <dbReference type="EMBL" id="MBB6085522.1"/>
    </source>
</evidence>
<evidence type="ECO:0000259" key="1">
    <source>
        <dbReference type="Pfam" id="PF13614"/>
    </source>
</evidence>
<dbReference type="SUPFAM" id="SSF52540">
    <property type="entry name" value="P-loop containing nucleoside triphosphate hydrolases"/>
    <property type="match status" value="1"/>
</dbReference>
<dbReference type="FunFam" id="3.40.50.300:FF:000285">
    <property type="entry name" value="Sporulation initiation inhibitor Soj"/>
    <property type="match status" value="1"/>
</dbReference>
<dbReference type="Pfam" id="PF13614">
    <property type="entry name" value="AAA_31"/>
    <property type="match status" value="1"/>
</dbReference>
<dbReference type="AlphaFoldDB" id="A0A7W9WNK8"/>
<dbReference type="EMBL" id="JACHIB010000030">
    <property type="protein sequence ID" value="MBB6085522.1"/>
    <property type="molecule type" value="Genomic_DNA"/>
</dbReference>
<name>A0A7W9WNK8_CASDE</name>
<protein>
    <submittedName>
        <fullName evidence="2">Chromosome partitioning protein</fullName>
    </submittedName>
</protein>
<dbReference type="InterPro" id="IPR027417">
    <property type="entry name" value="P-loop_NTPase"/>
</dbReference>
<reference evidence="2 3" key="1">
    <citation type="submission" date="2020-08" db="EMBL/GenBank/DDBJ databases">
        <title>Genomic Encyclopedia of Type Strains, Phase IV (KMG-IV): sequencing the most valuable type-strain genomes for metagenomic binning, comparative biology and taxonomic classification.</title>
        <authorList>
            <person name="Goeker M."/>
        </authorList>
    </citation>
    <scope>NUCLEOTIDE SEQUENCE [LARGE SCALE GENOMIC DNA]</scope>
    <source>
        <strain evidence="2 3">DSM 12141</strain>
    </source>
</reference>
<dbReference type="PANTHER" id="PTHR13696:SF52">
    <property type="entry name" value="PARA FAMILY PROTEIN CT_582"/>
    <property type="match status" value="1"/>
</dbReference>
<evidence type="ECO:0000313" key="3">
    <source>
        <dbReference type="Proteomes" id="UP000541136"/>
    </source>
</evidence>
<comment type="caution">
    <text evidence="2">The sequence shown here is derived from an EMBL/GenBank/DDBJ whole genome shotgun (WGS) entry which is preliminary data.</text>
</comment>
<proteinExistence type="predicted"/>
<accession>A0A7W9WNK8</accession>
<dbReference type="CDD" id="cd02042">
    <property type="entry name" value="ParAB_family"/>
    <property type="match status" value="1"/>
</dbReference>
<organism evidence="2 3">
    <name type="scientific">Castellaniella defragrans</name>
    <name type="common">Alcaligenes defragrans</name>
    <dbReference type="NCBI Taxonomy" id="75697"/>
    <lineage>
        <taxon>Bacteria</taxon>
        <taxon>Pseudomonadati</taxon>
        <taxon>Pseudomonadota</taxon>
        <taxon>Betaproteobacteria</taxon>
        <taxon>Burkholderiales</taxon>
        <taxon>Alcaligenaceae</taxon>
        <taxon>Castellaniella</taxon>
    </lineage>
</organism>
<sequence>MTADRPKSARVFCIANQKGGVGKTTTAINLAASLALHGQRVLLVDLDPQGNATMGSGIDKNAASVNLYQVLIGEADVAEARIRSETGGYDVLPSNRELSGAEIDLVQMDDREMQLKQALSKVAQDYDFILIDCPPTLSLLTLNGLAGAHGVIIPMQCEYFALEGLSDLVNTIKRIYRNLNADLELIGLLRVMFDTRMTLQQQVSAQLESHFGDKVFKTVVPRNVRLAEAPSHGQPGVIYDKSSRGARAYLAFGEELIRRVGGQIRPRAA</sequence>
<dbReference type="Gene3D" id="3.40.50.300">
    <property type="entry name" value="P-loop containing nucleotide triphosphate hydrolases"/>
    <property type="match status" value="1"/>
</dbReference>
<dbReference type="InterPro" id="IPR050678">
    <property type="entry name" value="DNA_Partitioning_ATPase"/>
</dbReference>
<dbReference type="Proteomes" id="UP000541136">
    <property type="component" value="Unassembled WGS sequence"/>
</dbReference>